<dbReference type="Proteomes" id="UP001287445">
    <property type="component" value="Unassembled WGS sequence"/>
</dbReference>
<evidence type="ECO:0000313" key="1">
    <source>
        <dbReference type="EMBL" id="MDX4956265.1"/>
    </source>
</evidence>
<gene>
    <name evidence="1" type="ORF">SGN30_22855</name>
</gene>
<reference evidence="1" key="1">
    <citation type="submission" date="2023-11" db="EMBL/GenBank/DDBJ databases">
        <title>Identification and selenium tolerance of Delftia acidovorans R3-25.</title>
        <authorList>
            <person name="Zhang S."/>
            <person name="Liu Y."/>
            <person name="Guo Y."/>
        </authorList>
    </citation>
    <scope>NUCLEOTIDE SEQUENCE</scope>
    <source>
        <strain evidence="1">R3-25</strain>
    </source>
</reference>
<evidence type="ECO:0000313" key="2">
    <source>
        <dbReference type="Proteomes" id="UP001287445"/>
    </source>
</evidence>
<protein>
    <submittedName>
        <fullName evidence="1">Uncharacterized protein</fullName>
    </submittedName>
</protein>
<name>A0AAJ2VAG7_DELAC</name>
<comment type="caution">
    <text evidence="1">The sequence shown here is derived from an EMBL/GenBank/DDBJ whole genome shotgun (WGS) entry which is preliminary data.</text>
</comment>
<dbReference type="RefSeq" id="WP_319075701.1">
    <property type="nucleotide sequence ID" value="NZ_JAWWMZ010000010.1"/>
</dbReference>
<dbReference type="EMBL" id="JAWWMZ010000010">
    <property type="protein sequence ID" value="MDX4956265.1"/>
    <property type="molecule type" value="Genomic_DNA"/>
</dbReference>
<proteinExistence type="predicted"/>
<organism evidence="1 2">
    <name type="scientific">Delftia acidovorans</name>
    <name type="common">Pseudomonas acidovorans</name>
    <name type="synonym">Comamonas acidovorans</name>
    <dbReference type="NCBI Taxonomy" id="80866"/>
    <lineage>
        <taxon>Bacteria</taxon>
        <taxon>Pseudomonadati</taxon>
        <taxon>Pseudomonadota</taxon>
        <taxon>Betaproteobacteria</taxon>
        <taxon>Burkholderiales</taxon>
        <taxon>Comamonadaceae</taxon>
        <taxon>Delftia</taxon>
    </lineage>
</organism>
<sequence length="73" mass="8346">MTYPDLDSLVQRAYRQLDGMTINRDQFSRDAIALAAELQRWREAHARLEATRPVGQGHPFDGIFGDLFKGQAR</sequence>
<accession>A0AAJ2VAG7</accession>
<dbReference type="AlphaFoldDB" id="A0AAJ2VAG7"/>